<dbReference type="GO" id="GO:0043138">
    <property type="term" value="F:3'-5' DNA helicase activity"/>
    <property type="evidence" value="ECO:0007669"/>
    <property type="project" value="TreeGrafter"/>
</dbReference>
<keyword evidence="3" id="KW-0547">Nucleotide-binding</keyword>
<organism evidence="10 11">
    <name type="scientific">Mesocestoides corti</name>
    <name type="common">Flatworm</name>
    <dbReference type="NCBI Taxonomy" id="53468"/>
    <lineage>
        <taxon>Eukaryota</taxon>
        <taxon>Metazoa</taxon>
        <taxon>Spiralia</taxon>
        <taxon>Lophotrochozoa</taxon>
        <taxon>Platyhelminthes</taxon>
        <taxon>Cestoda</taxon>
        <taxon>Eucestoda</taxon>
        <taxon>Cyclophyllidea</taxon>
        <taxon>Mesocestoididae</taxon>
        <taxon>Mesocestoides</taxon>
    </lineage>
</organism>
<accession>A0A3P6HN70</accession>
<dbReference type="InterPro" id="IPR001650">
    <property type="entry name" value="Helicase_C-like"/>
</dbReference>
<dbReference type="Pfam" id="PF02889">
    <property type="entry name" value="Sec63"/>
    <property type="match status" value="1"/>
</dbReference>
<gene>
    <name evidence="10" type="ORF">MCOS_LOCUS2789</name>
</gene>
<dbReference type="OrthoDB" id="5575at2759"/>
<dbReference type="FunFam" id="1.10.3380.10:FF:000002">
    <property type="entry name" value="Activating signal cointegrator 1 complex subunit 3"/>
    <property type="match status" value="1"/>
</dbReference>
<dbReference type="GO" id="GO:0005634">
    <property type="term" value="C:nucleus"/>
    <property type="evidence" value="ECO:0007669"/>
    <property type="project" value="TreeGrafter"/>
</dbReference>
<dbReference type="FunFam" id="1.10.10.10:FF:000012">
    <property type="entry name" value="U5 small nuclear ribonucleoprotein helicase"/>
    <property type="match status" value="1"/>
</dbReference>
<dbReference type="AlphaFoldDB" id="A0A3P6HN70"/>
<keyword evidence="4" id="KW-0378">Hydrolase</keyword>
<keyword evidence="6" id="KW-0067">ATP-binding</keyword>
<dbReference type="PROSITE" id="PS51194">
    <property type="entry name" value="HELICASE_CTER"/>
    <property type="match status" value="1"/>
</dbReference>
<dbReference type="SUPFAM" id="SSF46785">
    <property type="entry name" value="Winged helix' DNA-binding domain"/>
    <property type="match status" value="1"/>
</dbReference>
<dbReference type="InterPro" id="IPR057842">
    <property type="entry name" value="WH_MER3"/>
</dbReference>
<evidence type="ECO:0000256" key="2">
    <source>
        <dbReference type="ARBA" id="ARBA00022692"/>
    </source>
</evidence>
<dbReference type="SUPFAM" id="SSF158702">
    <property type="entry name" value="Sec63 N-terminal domain-like"/>
    <property type="match status" value="1"/>
</dbReference>
<reference evidence="10 11" key="1">
    <citation type="submission" date="2018-10" db="EMBL/GenBank/DDBJ databases">
        <authorList>
            <consortium name="Pathogen Informatics"/>
        </authorList>
    </citation>
    <scope>NUCLEOTIDE SEQUENCE [LARGE SCALE GENOMIC DNA]</scope>
</reference>
<keyword evidence="11" id="KW-1185">Reference proteome</keyword>
<dbReference type="Proteomes" id="UP000267029">
    <property type="component" value="Unassembled WGS sequence"/>
</dbReference>
<dbReference type="PANTHER" id="PTHR24075:SF6">
    <property type="entry name" value="ACTIVATING SIGNAL COINTEGRATOR 1 COMPLEX SUBUNIT 3"/>
    <property type="match status" value="1"/>
</dbReference>
<sequence length="460" mass="51824">MIDRDRRAVEELFVNQKIQVLIATSTLAWGVNFPAHLVIVKGTEYFDGHTKRYIDYPITDVLQMMGRAGRPQFDMEGKAVVMVQDTKKAFYKRFLYEPFPVESCLPKILPDYLNAEIAAGSVTSMQGALECLTWTFYYRRLLVGLSSYYQLEEASPTSVNAFLSKVVSDAVTCLLDSGCVEADSEDPSLTLYSTSNGRLASFYYLSHRTISLFIDQIMPTSSIEDLLYILSMCEEFALMPVRHGEDEVNATLASQMPLRVRGAADSPHTKAHILLQSHLSRRTHQLPIADYATDTKSLLDQTPRIIQAMIDFSAEQGWLACTLRSILLGQMLTQATWLEDSPLLQLSPEINSSHLAAFRYYYGDVVDAMLLRVPQSLLSGGWLIDGSCFLRAQVVNSRLLLRVVNQLEISFEMRCSIFIMSCNMSSREEQVLELRLTLSKVFTRIGLLPMEVTKCGSVDF</sequence>
<evidence type="ECO:0000256" key="7">
    <source>
        <dbReference type="ARBA" id="ARBA00022989"/>
    </source>
</evidence>
<comment type="subcellular location">
    <subcellularLocation>
        <location evidence="1">Membrane</location>
        <topology evidence="1">Multi-pass membrane protein</topology>
    </subcellularLocation>
</comment>
<name>A0A3P6HN70_MESCO</name>
<dbReference type="GO" id="GO:0003723">
    <property type="term" value="F:RNA binding"/>
    <property type="evidence" value="ECO:0007669"/>
    <property type="project" value="TreeGrafter"/>
</dbReference>
<dbReference type="InterPro" id="IPR004179">
    <property type="entry name" value="Sec63-dom"/>
</dbReference>
<evidence type="ECO:0000256" key="3">
    <source>
        <dbReference type="ARBA" id="ARBA00022741"/>
    </source>
</evidence>
<keyword evidence="2" id="KW-0812">Transmembrane</keyword>
<keyword evidence="7" id="KW-1133">Transmembrane helix</keyword>
<dbReference type="GO" id="GO:0016787">
    <property type="term" value="F:hydrolase activity"/>
    <property type="evidence" value="ECO:0007669"/>
    <property type="project" value="UniProtKB-KW"/>
</dbReference>
<evidence type="ECO:0000313" key="11">
    <source>
        <dbReference type="Proteomes" id="UP000267029"/>
    </source>
</evidence>
<evidence type="ECO:0000256" key="4">
    <source>
        <dbReference type="ARBA" id="ARBA00022801"/>
    </source>
</evidence>
<dbReference type="Gene3D" id="3.40.50.300">
    <property type="entry name" value="P-loop containing nucleotide triphosphate hydrolases"/>
    <property type="match status" value="1"/>
</dbReference>
<dbReference type="SMART" id="SM00490">
    <property type="entry name" value="HELICc"/>
    <property type="match status" value="1"/>
</dbReference>
<dbReference type="Pfam" id="PF00271">
    <property type="entry name" value="Helicase_C"/>
    <property type="match status" value="1"/>
</dbReference>
<dbReference type="SUPFAM" id="SSF52540">
    <property type="entry name" value="P-loop containing nucleoside triphosphate hydrolases"/>
    <property type="match status" value="1"/>
</dbReference>
<protein>
    <recommendedName>
        <fullName evidence="9">Helicase C-terminal domain-containing protein</fullName>
    </recommendedName>
</protein>
<dbReference type="InterPro" id="IPR027417">
    <property type="entry name" value="P-loop_NTPase"/>
</dbReference>
<dbReference type="GO" id="GO:0005524">
    <property type="term" value="F:ATP binding"/>
    <property type="evidence" value="ECO:0007669"/>
    <property type="project" value="UniProtKB-KW"/>
</dbReference>
<dbReference type="Pfam" id="PF23445">
    <property type="entry name" value="WHD_SNRNP200"/>
    <property type="match status" value="1"/>
</dbReference>
<evidence type="ECO:0000256" key="8">
    <source>
        <dbReference type="ARBA" id="ARBA00023136"/>
    </source>
</evidence>
<keyword evidence="5" id="KW-0347">Helicase</keyword>
<dbReference type="PANTHER" id="PTHR24075">
    <property type="entry name" value="SEC63 DOMAIN-CONTAINING"/>
    <property type="match status" value="1"/>
</dbReference>
<dbReference type="CDD" id="cd18795">
    <property type="entry name" value="SF2_C_Ski2"/>
    <property type="match status" value="1"/>
</dbReference>
<dbReference type="SMART" id="SM00973">
    <property type="entry name" value="Sec63"/>
    <property type="match status" value="1"/>
</dbReference>
<proteinExistence type="predicted"/>
<evidence type="ECO:0000256" key="1">
    <source>
        <dbReference type="ARBA" id="ARBA00004141"/>
    </source>
</evidence>
<evidence type="ECO:0000256" key="6">
    <source>
        <dbReference type="ARBA" id="ARBA00022840"/>
    </source>
</evidence>
<dbReference type="GO" id="GO:0016020">
    <property type="term" value="C:membrane"/>
    <property type="evidence" value="ECO:0007669"/>
    <property type="project" value="UniProtKB-SubCell"/>
</dbReference>
<dbReference type="Gene3D" id="1.10.3380.10">
    <property type="entry name" value="Sec63 N-terminal domain-like domain"/>
    <property type="match status" value="1"/>
</dbReference>
<evidence type="ECO:0000259" key="9">
    <source>
        <dbReference type="PROSITE" id="PS51194"/>
    </source>
</evidence>
<dbReference type="InterPro" id="IPR036390">
    <property type="entry name" value="WH_DNA-bd_sf"/>
</dbReference>
<dbReference type="EMBL" id="UXSR01000506">
    <property type="protein sequence ID" value="VDD76786.1"/>
    <property type="molecule type" value="Genomic_DNA"/>
</dbReference>
<evidence type="ECO:0000313" key="10">
    <source>
        <dbReference type="EMBL" id="VDD76786.1"/>
    </source>
</evidence>
<dbReference type="STRING" id="53468.A0A3P6HN70"/>
<keyword evidence="8" id="KW-0472">Membrane</keyword>
<dbReference type="Gene3D" id="1.10.10.10">
    <property type="entry name" value="Winged helix-like DNA-binding domain superfamily/Winged helix DNA-binding domain"/>
    <property type="match status" value="1"/>
</dbReference>
<evidence type="ECO:0000256" key="5">
    <source>
        <dbReference type="ARBA" id="ARBA00022806"/>
    </source>
</evidence>
<feature type="domain" description="Helicase C-terminal" evidence="9">
    <location>
        <begin position="1"/>
        <end position="129"/>
    </location>
</feature>
<dbReference type="InterPro" id="IPR036388">
    <property type="entry name" value="WH-like_DNA-bd_sf"/>
</dbReference>